<dbReference type="Pfam" id="PF12766">
    <property type="entry name" value="Pyridox_oxase_2"/>
    <property type="match status" value="1"/>
</dbReference>
<dbReference type="Proteomes" id="UP000018144">
    <property type="component" value="Unassembled WGS sequence"/>
</dbReference>
<dbReference type="OrthoDB" id="5394411at2759"/>
<dbReference type="GO" id="GO:0010181">
    <property type="term" value="F:FMN binding"/>
    <property type="evidence" value="ECO:0007669"/>
    <property type="project" value="InterPro"/>
</dbReference>
<dbReference type="AlphaFoldDB" id="U4LL96"/>
<dbReference type="STRING" id="1076935.U4LL96"/>
<protein>
    <submittedName>
        <fullName evidence="2">Similar to Uncharacterized protein YGR017W acc. no. P53210</fullName>
    </submittedName>
</protein>
<dbReference type="OMA" id="DCPTFTT"/>
<dbReference type="EMBL" id="HF935830">
    <property type="protein sequence ID" value="CCX32332.1"/>
    <property type="molecule type" value="Genomic_DNA"/>
</dbReference>
<dbReference type="InterPro" id="IPR012349">
    <property type="entry name" value="Split_barrel_FMN-bd"/>
</dbReference>
<dbReference type="SUPFAM" id="SSF50475">
    <property type="entry name" value="FMN-binding split barrel"/>
    <property type="match status" value="1"/>
</dbReference>
<feature type="domain" description="Pyridoxamine 5'-phosphate oxidase Alr4036 family FMN-binding" evidence="1">
    <location>
        <begin position="55"/>
        <end position="146"/>
    </location>
</feature>
<dbReference type="InterPro" id="IPR024624">
    <property type="entry name" value="Pyridox_Oxase_Alr4036_FMN-bd"/>
</dbReference>
<organism evidence="2 3">
    <name type="scientific">Pyronema omphalodes (strain CBS 100304)</name>
    <name type="common">Pyronema confluens</name>
    <dbReference type="NCBI Taxonomy" id="1076935"/>
    <lineage>
        <taxon>Eukaryota</taxon>
        <taxon>Fungi</taxon>
        <taxon>Dikarya</taxon>
        <taxon>Ascomycota</taxon>
        <taxon>Pezizomycotina</taxon>
        <taxon>Pezizomycetes</taxon>
        <taxon>Pezizales</taxon>
        <taxon>Pyronemataceae</taxon>
        <taxon>Pyronema</taxon>
    </lineage>
</organism>
<evidence type="ECO:0000313" key="3">
    <source>
        <dbReference type="Proteomes" id="UP000018144"/>
    </source>
</evidence>
<dbReference type="PANTHER" id="PTHR28243:SF1">
    <property type="entry name" value="PYRIDOXAMINE 5'-PHOSPHATE OXIDASE ALR4036 FAMILY FMN-BINDING DOMAIN-CONTAINING PROTEIN"/>
    <property type="match status" value="1"/>
</dbReference>
<gene>
    <name evidence="2" type="ORF">PCON_12964</name>
</gene>
<reference evidence="2 3" key="1">
    <citation type="journal article" date="2013" name="PLoS Genet.">
        <title>The genome and development-dependent transcriptomes of Pyronema confluens: a window into fungal evolution.</title>
        <authorList>
            <person name="Traeger S."/>
            <person name="Altegoer F."/>
            <person name="Freitag M."/>
            <person name="Gabaldon T."/>
            <person name="Kempken F."/>
            <person name="Kumar A."/>
            <person name="Marcet-Houben M."/>
            <person name="Poggeler S."/>
            <person name="Stajich J.E."/>
            <person name="Nowrousian M."/>
        </authorList>
    </citation>
    <scope>NUCLEOTIDE SEQUENCE [LARGE SCALE GENOMIC DNA]</scope>
    <source>
        <strain evidence="3">CBS 100304</strain>
        <tissue evidence="2">Vegetative mycelium</tissue>
    </source>
</reference>
<evidence type="ECO:0000313" key="2">
    <source>
        <dbReference type="EMBL" id="CCX32332.1"/>
    </source>
</evidence>
<dbReference type="PANTHER" id="PTHR28243">
    <property type="entry name" value="AGL049CP"/>
    <property type="match status" value="1"/>
</dbReference>
<accession>U4LL96</accession>
<dbReference type="eggNOG" id="ENOG502S535">
    <property type="taxonomic scope" value="Eukaryota"/>
</dbReference>
<evidence type="ECO:0000259" key="1">
    <source>
        <dbReference type="Pfam" id="PF12766"/>
    </source>
</evidence>
<sequence length="298" mass="33153">MPQPPWKPLLIQHLGTLNPPNFALATISSNAAPLNPPFCPPGAMHPPPPSIPSLVPRVRTMIYRGFFGTLPANPHTPLPNHNPPIMTSDMLTFTTDARMTKTGELTPDHTSGGDATRGTCGGAEVEMCFWMEEPQNQWRVRGRCYLLAEEDVDTSHEIQEELKKRMEFSPEGDKDQWSWKKEVQAHFANLAPAMRGSFSNPPPGTPVNVDLSQLENNTGGGEQLKKGTNVKNEDVLKMGGPEEIARRNMRVGVVVPEVVERVDLAADDKTARRWVWWFVGEQEGEGVKDGWKEIETFP</sequence>
<keyword evidence="3" id="KW-1185">Reference proteome</keyword>
<proteinExistence type="predicted"/>
<name>U4LL96_PYROM</name>
<dbReference type="Gene3D" id="2.30.110.10">
    <property type="entry name" value="Electron Transport, Fmn-binding Protein, Chain A"/>
    <property type="match status" value="1"/>
</dbReference>